<keyword evidence="5 11" id="KW-1133">Transmembrane helix</keyword>
<evidence type="ECO:0000256" key="1">
    <source>
        <dbReference type="ARBA" id="ARBA00004651"/>
    </source>
</evidence>
<comment type="caution">
    <text evidence="12">The sequence shown here is derived from an EMBL/GenBank/DDBJ whole genome shotgun (WGS) entry which is preliminary data.</text>
</comment>
<gene>
    <name evidence="11 12" type="primary">crcB</name>
    <name evidence="11" type="synonym">fluC</name>
    <name evidence="12" type="ORF">H9626_07350</name>
</gene>
<keyword evidence="4 11" id="KW-0812">Transmembrane</keyword>
<comment type="subcellular location">
    <subcellularLocation>
        <location evidence="1 11">Cell membrane</location>
        <topology evidence="1 11">Multi-pass membrane protein</topology>
    </subcellularLocation>
</comment>
<evidence type="ECO:0000256" key="2">
    <source>
        <dbReference type="ARBA" id="ARBA00022475"/>
    </source>
</evidence>
<dbReference type="EMBL" id="JACSPQ010000005">
    <property type="protein sequence ID" value="MBD8002027.1"/>
    <property type="molecule type" value="Genomic_DNA"/>
</dbReference>
<keyword evidence="7 11" id="KW-0472">Membrane</keyword>
<dbReference type="InterPro" id="IPR003691">
    <property type="entry name" value="FluC"/>
</dbReference>
<dbReference type="RefSeq" id="WP_178257604.1">
    <property type="nucleotide sequence ID" value="NZ_JACSPQ010000005.1"/>
</dbReference>
<feature type="transmembrane region" description="Helical" evidence="11">
    <location>
        <begin position="28"/>
        <end position="52"/>
    </location>
</feature>
<keyword evidence="8 11" id="KW-0407">Ion channel</keyword>
<evidence type="ECO:0000313" key="12">
    <source>
        <dbReference type="EMBL" id="MBD8002027.1"/>
    </source>
</evidence>
<sequence length="120" mass="12561">MIKECLLVALGGATGSIARYLLTLLSAHLAIASEIATFTANVIGSFIIGLLIASTKGEVYLFAAIGFCGGFTTFSTFSAQTIQLFQNGQRIEGIIYIAASVICALIFVGLGLYIGGKFLK</sequence>
<comment type="activity regulation">
    <text evidence="11">Na(+) is not transported, but it plays an essential structural role and its presence is essential for fluoride channel function.</text>
</comment>
<organism evidence="12 13">
    <name type="scientific">Phocaeicola faecium</name>
    <dbReference type="NCBI Taxonomy" id="2762213"/>
    <lineage>
        <taxon>Bacteria</taxon>
        <taxon>Pseudomonadati</taxon>
        <taxon>Bacteroidota</taxon>
        <taxon>Bacteroidia</taxon>
        <taxon>Bacteroidales</taxon>
        <taxon>Bacteroidaceae</taxon>
        <taxon>Phocaeicola</taxon>
    </lineage>
</organism>
<comment type="function">
    <text evidence="11">Fluoride-specific ion channel. Important for reducing fluoride concentration in the cell, thus reducing its toxicity.</text>
</comment>
<proteinExistence type="inferred from homology"/>
<feature type="transmembrane region" description="Helical" evidence="11">
    <location>
        <begin position="59"/>
        <end position="82"/>
    </location>
</feature>
<evidence type="ECO:0000256" key="11">
    <source>
        <dbReference type="HAMAP-Rule" id="MF_00454"/>
    </source>
</evidence>
<evidence type="ECO:0000256" key="6">
    <source>
        <dbReference type="ARBA" id="ARBA00023065"/>
    </source>
</evidence>
<accession>A0ABR8VB95</accession>
<evidence type="ECO:0000256" key="10">
    <source>
        <dbReference type="ARBA" id="ARBA00035585"/>
    </source>
</evidence>
<reference evidence="12 13" key="1">
    <citation type="submission" date="2020-08" db="EMBL/GenBank/DDBJ databases">
        <title>A Genomic Blueprint of the Chicken Gut Microbiome.</title>
        <authorList>
            <person name="Gilroy R."/>
            <person name="Ravi A."/>
            <person name="Getino M."/>
            <person name="Pursley I."/>
            <person name="Horton D.L."/>
            <person name="Alikhan N.-F."/>
            <person name="Baker D."/>
            <person name="Gharbi K."/>
            <person name="Hall N."/>
            <person name="Watson M."/>
            <person name="Adriaenssens E.M."/>
            <person name="Foster-Nyarko E."/>
            <person name="Jarju S."/>
            <person name="Secka A."/>
            <person name="Antonio M."/>
            <person name="Oren A."/>
            <person name="Chaudhuri R."/>
            <person name="La Ragione R.M."/>
            <person name="Hildebrand F."/>
            <person name="Pallen M.J."/>
        </authorList>
    </citation>
    <scope>NUCLEOTIDE SEQUENCE [LARGE SCALE GENOMIC DNA]</scope>
    <source>
        <strain evidence="12 13">Sa1YUN3</strain>
    </source>
</reference>
<evidence type="ECO:0000256" key="7">
    <source>
        <dbReference type="ARBA" id="ARBA00023136"/>
    </source>
</evidence>
<keyword evidence="11" id="KW-0915">Sodium</keyword>
<keyword evidence="11" id="KW-0479">Metal-binding</keyword>
<evidence type="ECO:0000313" key="13">
    <source>
        <dbReference type="Proteomes" id="UP000616346"/>
    </source>
</evidence>
<evidence type="ECO:0000256" key="8">
    <source>
        <dbReference type="ARBA" id="ARBA00023303"/>
    </source>
</evidence>
<dbReference type="Proteomes" id="UP000616346">
    <property type="component" value="Unassembled WGS sequence"/>
</dbReference>
<dbReference type="Pfam" id="PF02537">
    <property type="entry name" value="CRCB"/>
    <property type="match status" value="1"/>
</dbReference>
<dbReference type="PANTHER" id="PTHR28259">
    <property type="entry name" value="FLUORIDE EXPORT PROTEIN 1-RELATED"/>
    <property type="match status" value="1"/>
</dbReference>
<comment type="catalytic activity">
    <reaction evidence="10">
        <text>fluoride(in) = fluoride(out)</text>
        <dbReference type="Rhea" id="RHEA:76159"/>
        <dbReference type="ChEBI" id="CHEBI:17051"/>
    </reaction>
    <physiologicalReaction direction="left-to-right" evidence="10">
        <dbReference type="Rhea" id="RHEA:76160"/>
    </physiologicalReaction>
</comment>
<evidence type="ECO:0000256" key="3">
    <source>
        <dbReference type="ARBA" id="ARBA00022519"/>
    </source>
</evidence>
<keyword evidence="6 11" id="KW-0406">Ion transport</keyword>
<evidence type="ECO:0000256" key="4">
    <source>
        <dbReference type="ARBA" id="ARBA00022692"/>
    </source>
</evidence>
<evidence type="ECO:0000256" key="9">
    <source>
        <dbReference type="ARBA" id="ARBA00035120"/>
    </source>
</evidence>
<keyword evidence="11" id="KW-0813">Transport</keyword>
<name>A0ABR8VB95_9BACT</name>
<feature type="transmembrane region" description="Helical" evidence="11">
    <location>
        <begin position="94"/>
        <end position="114"/>
    </location>
</feature>
<dbReference type="HAMAP" id="MF_00454">
    <property type="entry name" value="FluC"/>
    <property type="match status" value="1"/>
</dbReference>
<feature type="binding site" evidence="11">
    <location>
        <position position="69"/>
    </location>
    <ligand>
        <name>Na(+)</name>
        <dbReference type="ChEBI" id="CHEBI:29101"/>
        <note>structural</note>
    </ligand>
</feature>
<comment type="similarity">
    <text evidence="9 11">Belongs to the fluoride channel Fluc/FEX (TC 1.A.43) family.</text>
</comment>
<keyword evidence="13" id="KW-1185">Reference proteome</keyword>
<protein>
    <recommendedName>
        <fullName evidence="11">Fluoride-specific ion channel FluC</fullName>
    </recommendedName>
</protein>
<dbReference type="PANTHER" id="PTHR28259:SF1">
    <property type="entry name" value="FLUORIDE EXPORT PROTEIN 1-RELATED"/>
    <property type="match status" value="1"/>
</dbReference>
<keyword evidence="2 11" id="KW-1003">Cell membrane</keyword>
<evidence type="ECO:0000256" key="5">
    <source>
        <dbReference type="ARBA" id="ARBA00022989"/>
    </source>
</evidence>
<dbReference type="NCBIfam" id="TIGR00494">
    <property type="entry name" value="crcB"/>
    <property type="match status" value="1"/>
</dbReference>
<feature type="binding site" evidence="11">
    <location>
        <position position="72"/>
    </location>
    <ligand>
        <name>Na(+)</name>
        <dbReference type="ChEBI" id="CHEBI:29101"/>
        <note>structural</note>
    </ligand>
</feature>
<keyword evidence="3" id="KW-0997">Cell inner membrane</keyword>